<sequence length="469" mass="51146">MDGTRFLARFRPPGTHPARSGWGFWEEALATETWLAGLGVRVRRRVLSVRGRTWAGLRPWLDRLGGSLMVEAHLEPEAPTGLWDYLQVFLEPGALVHVRVALDGETAVDWRPGLLGIRARAGSWPDHLAGRLEEGAARQAEAGLAWWWGGQPQAAWRLPAATLTRRRLGPVLRELQLAGDAGAEAPVAGQARELLSALGRRTWAVTLRRRDSLAGPEPAELGGRPVWLEVRRADGPDPDPLPPAWPEPWGLQAGVQWTTDWSPEWEVVLTLRRFRSGSRVECLYRLRPGADRAAAYRTLARDRRRLPILALTAAGDFGPAPDGRGLWQRAMGQATAAATVDALRRRLAAVAGDPPPLAGHARLCRRWRLVRPASRGDGLVLESPGLRPWIVLHPAHGPHPGGITLTWPEGLHAGLGEIAPGLPLVRTEGDWRYWLAVADGWLLPALAVAEAEAAAAVRGSVVLPHPPRG</sequence>
<gene>
    <name evidence="1" type="ORF">R50_1380</name>
</gene>
<reference evidence="1 2" key="1">
    <citation type="submission" date="2020-02" db="EMBL/GenBank/DDBJ databases">
        <authorList>
            <person name="Hogendoorn C."/>
        </authorList>
    </citation>
    <scope>NUCLEOTIDE SEQUENCE [LARGE SCALE GENOMIC DNA]</scope>
    <source>
        <strain evidence="1">R501</strain>
    </source>
</reference>
<dbReference type="AlphaFoldDB" id="A0A6F8ZGW7"/>
<keyword evidence="2" id="KW-1185">Reference proteome</keyword>
<organism evidence="1 2">
    <name type="scientific">Candidatus Hydrogenisulfobacillus filiaventi</name>
    <dbReference type="NCBI Taxonomy" id="2707344"/>
    <lineage>
        <taxon>Bacteria</taxon>
        <taxon>Bacillati</taxon>
        <taxon>Bacillota</taxon>
        <taxon>Clostridia</taxon>
        <taxon>Eubacteriales</taxon>
        <taxon>Clostridiales Family XVII. Incertae Sedis</taxon>
        <taxon>Candidatus Hydrogenisulfobacillus</taxon>
    </lineage>
</organism>
<evidence type="ECO:0000313" key="2">
    <source>
        <dbReference type="Proteomes" id="UP000503399"/>
    </source>
</evidence>
<dbReference type="KEGG" id="hfv:R50_1380"/>
<evidence type="ECO:0000313" key="1">
    <source>
        <dbReference type="EMBL" id="CAB1128886.1"/>
    </source>
</evidence>
<dbReference type="Proteomes" id="UP000503399">
    <property type="component" value="Chromosome"/>
</dbReference>
<dbReference type="EMBL" id="LR778114">
    <property type="protein sequence ID" value="CAB1128886.1"/>
    <property type="molecule type" value="Genomic_DNA"/>
</dbReference>
<accession>A0A6F8ZGW7</accession>
<proteinExistence type="predicted"/>
<name>A0A6F8ZGW7_9FIRM</name>
<protein>
    <submittedName>
        <fullName evidence="1">Uncharacterized protein</fullName>
    </submittedName>
</protein>